<dbReference type="InterPro" id="IPR023368">
    <property type="entry name" value="UPF0066_cons_site"/>
</dbReference>
<dbReference type="EMBL" id="JAPKIY010000042">
    <property type="protein sequence ID" value="MDS0899896.1"/>
    <property type="molecule type" value="Genomic_DNA"/>
</dbReference>
<dbReference type="PROSITE" id="PS51668">
    <property type="entry name" value="TSAA_2"/>
    <property type="match status" value="1"/>
</dbReference>
<sequence length="235" mass="26164">MSEFSFSPVGFIRSPWQEKFAIPRQPGLVEDGTGELHFVAPYNHADCVRGLEQFSHVWVIFVFHDIPAGSWRPLVRPPRLGGNAKMGVFATRSTFRPNPIGMSLVELKKVCYDGDTAYLSLGSLDLLNGTPVLDIKPYLPYAESVPGALAGFAQEEPPADMPVVFSPAAQQFITAQAAQYPDLARFITQVLAQDPRPAYKKQQADDKIYAVHLLDLNVRWHIRDGVTEVISLEKR</sequence>
<dbReference type="GeneID" id="93361746"/>
<dbReference type="EMBL" id="PKLF01000019">
    <property type="protein sequence ID" value="MBE8614201.1"/>
    <property type="molecule type" value="Genomic_DNA"/>
</dbReference>
<dbReference type="InterPro" id="IPR040372">
    <property type="entry name" value="YaeB-like"/>
</dbReference>
<dbReference type="FunFam" id="2.40.30.70:FF:000001">
    <property type="entry name" value="tRNA (N6-threonylcarbamoyladenosine(37)-N6)-methyltransferase TrmO"/>
    <property type="match status" value="1"/>
</dbReference>
<gene>
    <name evidence="13" type="primary">tsaA</name>
    <name evidence="13" type="ORF">CYG68_17655</name>
    <name evidence="14" type="ORF">OSC06_18240</name>
</gene>
<dbReference type="Gene3D" id="2.40.30.70">
    <property type="entry name" value="YaeB-like"/>
    <property type="match status" value="1"/>
</dbReference>
<dbReference type="AlphaFoldDB" id="A0A2C5T6B1"/>
<comment type="catalytic activity">
    <reaction evidence="8">
        <text>N(6)-L-threonylcarbamoyladenosine(37) in tRNA + S-adenosyl-L-methionine = N(6)-methyl,N(6)-L-threonylcarbamoyladenosine(37) in tRNA + S-adenosyl-L-homocysteine + H(+)</text>
        <dbReference type="Rhea" id="RHEA:70027"/>
        <dbReference type="Rhea" id="RHEA-COMP:10163"/>
        <dbReference type="Rhea" id="RHEA-COMP:17808"/>
        <dbReference type="ChEBI" id="CHEBI:15378"/>
        <dbReference type="ChEBI" id="CHEBI:57856"/>
        <dbReference type="ChEBI" id="CHEBI:59789"/>
        <dbReference type="ChEBI" id="CHEBI:74418"/>
        <dbReference type="ChEBI" id="CHEBI:188470"/>
    </reaction>
    <physiologicalReaction direction="left-to-right" evidence="8">
        <dbReference type="Rhea" id="RHEA:70028"/>
    </physiologicalReaction>
</comment>
<keyword evidence="4" id="KW-0949">S-adenosyl-L-methionine</keyword>
<dbReference type="GO" id="GO:0089715">
    <property type="term" value="F:tRNA (L-threonylcarbamoyladenosine(37)-C2) methyltransferase activity"/>
    <property type="evidence" value="ECO:0007669"/>
    <property type="project" value="TreeGrafter"/>
</dbReference>
<proteinExistence type="inferred from homology"/>
<evidence type="ECO:0000256" key="5">
    <source>
        <dbReference type="ARBA" id="ARBA00022694"/>
    </source>
</evidence>
<dbReference type="InterPro" id="IPR023370">
    <property type="entry name" value="TrmO-like_N"/>
</dbReference>
<evidence type="ECO:0000256" key="8">
    <source>
        <dbReference type="ARBA" id="ARBA00051117"/>
    </source>
</evidence>
<evidence type="ECO:0000313" key="14">
    <source>
        <dbReference type="EMBL" id="MDS0899896.1"/>
    </source>
</evidence>
<evidence type="ECO:0000256" key="6">
    <source>
        <dbReference type="ARBA" id="ARBA00022884"/>
    </source>
</evidence>
<name>A0A2C5T6B1_MORMO</name>
<dbReference type="Gene3D" id="3.30.2310.10">
    <property type="entry name" value="YaeB-like"/>
    <property type="match status" value="1"/>
</dbReference>
<evidence type="ECO:0000256" key="7">
    <source>
        <dbReference type="ARBA" id="ARBA00033753"/>
    </source>
</evidence>
<dbReference type="PANTHER" id="PTHR12818">
    <property type="entry name" value="TRNA (ADENINE(37)-N6)-METHYLTRANSFERASE"/>
    <property type="match status" value="1"/>
</dbReference>
<evidence type="ECO:0000256" key="11">
    <source>
        <dbReference type="ARBA" id="ARBA00082878"/>
    </source>
</evidence>
<reference evidence="13" key="1">
    <citation type="submission" date="2017-12" db="EMBL/GenBank/DDBJ databases">
        <title>Genome sequencing and analysis.</title>
        <authorList>
            <person name="Huang Y.-T."/>
        </authorList>
    </citation>
    <scope>NUCLEOTIDE SEQUENCE</scope>
    <source>
        <strain evidence="13">VGH116</strain>
    </source>
</reference>
<comment type="caution">
    <text evidence="13">The sequence shown here is derived from an EMBL/GenBank/DDBJ whole genome shotgun (WGS) entry which is preliminary data.</text>
</comment>
<keyword evidence="5" id="KW-0819">tRNA processing</keyword>
<dbReference type="PANTHER" id="PTHR12818:SF0">
    <property type="entry name" value="TRNA (ADENINE(37)-N6)-METHYLTRANSFERASE"/>
    <property type="match status" value="1"/>
</dbReference>
<dbReference type="CDD" id="cd09281">
    <property type="entry name" value="UPF0066"/>
    <property type="match status" value="1"/>
</dbReference>
<evidence type="ECO:0000313" key="15">
    <source>
        <dbReference type="Proteomes" id="UP000650477"/>
    </source>
</evidence>
<dbReference type="GO" id="GO:0032259">
    <property type="term" value="P:methylation"/>
    <property type="evidence" value="ECO:0007669"/>
    <property type="project" value="UniProtKB-KW"/>
</dbReference>
<dbReference type="Pfam" id="PF18389">
    <property type="entry name" value="TrmO_C"/>
    <property type="match status" value="1"/>
</dbReference>
<comment type="similarity">
    <text evidence="7">Belongs to the tRNA methyltransferase O family.</text>
</comment>
<dbReference type="InterPro" id="IPR036413">
    <property type="entry name" value="YaeB-like_sf"/>
</dbReference>
<dbReference type="FunFam" id="3.30.2310.10:FF:000001">
    <property type="entry name" value="tRNA (N6-threonylcarbamoyladenosine(37)-N6)-methyltransferase TrmO"/>
    <property type="match status" value="1"/>
</dbReference>
<dbReference type="Proteomes" id="UP001182247">
    <property type="component" value="Unassembled WGS sequence"/>
</dbReference>
<evidence type="ECO:0000256" key="3">
    <source>
        <dbReference type="ARBA" id="ARBA00022679"/>
    </source>
</evidence>
<evidence type="ECO:0000259" key="12">
    <source>
        <dbReference type="PROSITE" id="PS51668"/>
    </source>
</evidence>
<dbReference type="Pfam" id="PF01980">
    <property type="entry name" value="TrmO_N"/>
    <property type="match status" value="1"/>
</dbReference>
<organism evidence="13 15">
    <name type="scientific">Morganella morganii</name>
    <name type="common">Proteus morganii</name>
    <dbReference type="NCBI Taxonomy" id="582"/>
    <lineage>
        <taxon>Bacteria</taxon>
        <taxon>Pseudomonadati</taxon>
        <taxon>Pseudomonadota</taxon>
        <taxon>Gammaproteobacteria</taxon>
        <taxon>Enterobacterales</taxon>
        <taxon>Morganellaceae</taxon>
        <taxon>Morganella</taxon>
    </lineage>
</organism>
<evidence type="ECO:0000256" key="9">
    <source>
        <dbReference type="ARBA" id="ARBA00068542"/>
    </source>
</evidence>
<evidence type="ECO:0000313" key="13">
    <source>
        <dbReference type="EMBL" id="MBE8614201.1"/>
    </source>
</evidence>
<dbReference type="GO" id="GO:0008033">
    <property type="term" value="P:tRNA processing"/>
    <property type="evidence" value="ECO:0007669"/>
    <property type="project" value="UniProtKB-KW"/>
</dbReference>
<dbReference type="InterPro" id="IPR036414">
    <property type="entry name" value="YaeB_N_sf"/>
</dbReference>
<dbReference type="RefSeq" id="WP_004242235.1">
    <property type="nucleotide sequence ID" value="NZ_ABGYJJ040000001.1"/>
</dbReference>
<dbReference type="InterPro" id="IPR041369">
    <property type="entry name" value="TrmO_C"/>
</dbReference>
<dbReference type="GO" id="GO:0003723">
    <property type="term" value="F:RNA binding"/>
    <property type="evidence" value="ECO:0007669"/>
    <property type="project" value="UniProtKB-KW"/>
</dbReference>
<accession>A0A2C5T6B1</accession>
<comment type="subunit">
    <text evidence="1">Homodimer.</text>
</comment>
<reference evidence="14" key="2">
    <citation type="submission" date="2023-02" db="EMBL/GenBank/DDBJ databases">
        <title>Detection, antimicrobial susceptibility and genomic characterization of NDM-producing species of Morganellaceae, Yersiniaceae, and Enterobacteriaceae other than Klebsiella.</title>
        <authorList>
            <person name="Camargo C.H."/>
            <person name="Sacchi C.T."/>
            <person name="Campos K.R."/>
        </authorList>
    </citation>
    <scope>NUCLEOTIDE SEQUENCE</scope>
    <source>
        <strain evidence="14">1189_21</strain>
    </source>
</reference>
<evidence type="ECO:0000256" key="1">
    <source>
        <dbReference type="ARBA" id="ARBA00011738"/>
    </source>
</evidence>
<dbReference type="PROSITE" id="PS01318">
    <property type="entry name" value="TSAA_1"/>
    <property type="match status" value="1"/>
</dbReference>
<protein>
    <recommendedName>
        <fullName evidence="9">tRNA (adenine(37)-N6)-methyltransferase</fullName>
    </recommendedName>
    <alternativeName>
        <fullName evidence="11">tRNA (m6t6A37) methyltransferase</fullName>
    </alternativeName>
    <alternativeName>
        <fullName evidence="10">tRNA methyltransferase O</fullName>
    </alternativeName>
</protein>
<dbReference type="SUPFAM" id="SSF118196">
    <property type="entry name" value="YaeB-like"/>
    <property type="match status" value="1"/>
</dbReference>
<evidence type="ECO:0000256" key="4">
    <source>
        <dbReference type="ARBA" id="ARBA00022691"/>
    </source>
</evidence>
<feature type="domain" description="TsaA-like" evidence="12">
    <location>
        <begin position="6"/>
        <end position="147"/>
    </location>
</feature>
<dbReference type="NCBIfam" id="TIGR00104">
    <property type="entry name" value="tRNA_TsaA"/>
    <property type="match status" value="1"/>
</dbReference>
<evidence type="ECO:0000256" key="10">
    <source>
        <dbReference type="ARBA" id="ARBA00079732"/>
    </source>
</evidence>
<dbReference type="Proteomes" id="UP000650477">
    <property type="component" value="Unassembled WGS sequence"/>
</dbReference>
<keyword evidence="3 13" id="KW-0808">Transferase</keyword>
<keyword evidence="2 13" id="KW-0489">Methyltransferase</keyword>
<keyword evidence="6" id="KW-0694">RNA-binding</keyword>
<evidence type="ECO:0000256" key="2">
    <source>
        <dbReference type="ARBA" id="ARBA00022603"/>
    </source>
</evidence>